<sequence>MAVAPTVPAASLYVGDLQQDVTDGMLFDAFSEFKSLASVRICRDSATGRSLCYGYVNFISRQDAIRAIQVKNHSKVNGKAIRVMWSHRDSDARRSGIGNVFVKFESEDSANAAIEKLNGSTLGGKQMYVGKFVKKSDRALPSHEAKYTNLYMKNVDADVSEEVLKEKFSVYGKILSLVISKDENGASRGFGLSTLRIQMMPNVQWKL</sequence>
<keyword evidence="1" id="KW-0677">Repeat</keyword>
<reference evidence="5" key="1">
    <citation type="submission" date="2020-06" db="EMBL/GenBank/DDBJ databases">
        <authorList>
            <person name="Li T."/>
            <person name="Hu X."/>
            <person name="Zhang T."/>
            <person name="Song X."/>
            <person name="Zhang H."/>
            <person name="Dai N."/>
            <person name="Sheng W."/>
            <person name="Hou X."/>
            <person name="Wei L."/>
        </authorList>
    </citation>
    <scope>NUCLEOTIDE SEQUENCE</scope>
    <source>
        <strain evidence="5">KEN8</strain>
        <tissue evidence="5">Leaf</tissue>
    </source>
</reference>
<dbReference type="InterPro" id="IPR035979">
    <property type="entry name" value="RBD_domain_sf"/>
</dbReference>
<dbReference type="InterPro" id="IPR000504">
    <property type="entry name" value="RRM_dom"/>
</dbReference>
<dbReference type="PANTHER" id="PTHR24012">
    <property type="entry name" value="RNA BINDING PROTEIN"/>
    <property type="match status" value="1"/>
</dbReference>
<dbReference type="PROSITE" id="PS50102">
    <property type="entry name" value="RRM"/>
    <property type="match status" value="2"/>
</dbReference>
<dbReference type="SMART" id="SM00360">
    <property type="entry name" value="RRM"/>
    <property type="match status" value="2"/>
</dbReference>
<dbReference type="EMBL" id="JACGWM010001708">
    <property type="protein sequence ID" value="KAL0289121.1"/>
    <property type="molecule type" value="Genomic_DNA"/>
</dbReference>
<evidence type="ECO:0000256" key="1">
    <source>
        <dbReference type="ARBA" id="ARBA00022737"/>
    </source>
</evidence>
<comment type="caution">
    <text evidence="5">The sequence shown here is derived from an EMBL/GenBank/DDBJ whole genome shotgun (WGS) entry which is preliminary data.</text>
</comment>
<feature type="domain" description="RRM" evidence="4">
    <location>
        <begin position="148"/>
        <end position="195"/>
    </location>
</feature>
<name>A0AAW2J530_9LAMI</name>
<reference evidence="5" key="2">
    <citation type="journal article" date="2024" name="Plant">
        <title>Genomic evolution and insights into agronomic trait innovations of Sesamum species.</title>
        <authorList>
            <person name="Miao H."/>
            <person name="Wang L."/>
            <person name="Qu L."/>
            <person name="Liu H."/>
            <person name="Sun Y."/>
            <person name="Le M."/>
            <person name="Wang Q."/>
            <person name="Wei S."/>
            <person name="Zheng Y."/>
            <person name="Lin W."/>
            <person name="Duan Y."/>
            <person name="Cao H."/>
            <person name="Xiong S."/>
            <person name="Wang X."/>
            <person name="Wei L."/>
            <person name="Li C."/>
            <person name="Ma Q."/>
            <person name="Ju M."/>
            <person name="Zhao R."/>
            <person name="Li G."/>
            <person name="Mu C."/>
            <person name="Tian Q."/>
            <person name="Mei H."/>
            <person name="Zhang T."/>
            <person name="Gao T."/>
            <person name="Zhang H."/>
        </authorList>
    </citation>
    <scope>NUCLEOTIDE SEQUENCE</scope>
    <source>
        <strain evidence="5">KEN8</strain>
    </source>
</reference>
<dbReference type="SUPFAM" id="SSF54928">
    <property type="entry name" value="RNA-binding domain, RBD"/>
    <property type="match status" value="2"/>
</dbReference>
<dbReference type="InterPro" id="IPR012677">
    <property type="entry name" value="Nucleotide-bd_a/b_plait_sf"/>
</dbReference>
<dbReference type="FunFam" id="3.30.70.330:FF:000782">
    <property type="entry name" value="Polyadenylate-binding protein"/>
    <property type="match status" value="1"/>
</dbReference>
<gene>
    <name evidence="5" type="ORF">Scaly_2710900</name>
</gene>
<evidence type="ECO:0000256" key="3">
    <source>
        <dbReference type="PROSITE-ProRule" id="PRU00176"/>
    </source>
</evidence>
<evidence type="ECO:0000259" key="4">
    <source>
        <dbReference type="PROSITE" id="PS50102"/>
    </source>
</evidence>
<accession>A0AAW2J530</accession>
<dbReference type="AlphaFoldDB" id="A0AAW2J530"/>
<evidence type="ECO:0000256" key="2">
    <source>
        <dbReference type="ARBA" id="ARBA00022884"/>
    </source>
</evidence>
<evidence type="ECO:0000313" key="5">
    <source>
        <dbReference type="EMBL" id="KAL0289121.1"/>
    </source>
</evidence>
<protein>
    <submittedName>
        <fullName evidence="5">Polyadenylate-binding protein 7</fullName>
    </submittedName>
</protein>
<dbReference type="Pfam" id="PF00076">
    <property type="entry name" value="RRM_1"/>
    <property type="match status" value="3"/>
</dbReference>
<organism evidence="5">
    <name type="scientific">Sesamum calycinum</name>
    <dbReference type="NCBI Taxonomy" id="2727403"/>
    <lineage>
        <taxon>Eukaryota</taxon>
        <taxon>Viridiplantae</taxon>
        <taxon>Streptophyta</taxon>
        <taxon>Embryophyta</taxon>
        <taxon>Tracheophyta</taxon>
        <taxon>Spermatophyta</taxon>
        <taxon>Magnoliopsida</taxon>
        <taxon>eudicotyledons</taxon>
        <taxon>Gunneridae</taxon>
        <taxon>Pentapetalae</taxon>
        <taxon>asterids</taxon>
        <taxon>lamiids</taxon>
        <taxon>Lamiales</taxon>
        <taxon>Pedaliaceae</taxon>
        <taxon>Sesamum</taxon>
    </lineage>
</organism>
<keyword evidence="2 3" id="KW-0694">RNA-binding</keyword>
<dbReference type="Gene3D" id="3.30.70.330">
    <property type="match status" value="3"/>
</dbReference>
<dbReference type="GO" id="GO:0003723">
    <property type="term" value="F:RNA binding"/>
    <property type="evidence" value="ECO:0007669"/>
    <property type="project" value="UniProtKB-UniRule"/>
</dbReference>
<feature type="domain" description="RRM" evidence="4">
    <location>
        <begin position="10"/>
        <end position="88"/>
    </location>
</feature>
<proteinExistence type="predicted"/>